<accession>A0ABD3SSX9</accession>
<keyword evidence="2" id="KW-0472">Membrane</keyword>
<feature type="transmembrane region" description="Helical" evidence="2">
    <location>
        <begin position="5"/>
        <end position="24"/>
    </location>
</feature>
<dbReference type="AlphaFoldDB" id="A0ABD3SSX9"/>
<evidence type="ECO:0000313" key="4">
    <source>
        <dbReference type="Proteomes" id="UP001530377"/>
    </source>
</evidence>
<keyword evidence="2" id="KW-1133">Transmembrane helix</keyword>
<evidence type="ECO:0000313" key="3">
    <source>
        <dbReference type="EMBL" id="KAL3827506.1"/>
    </source>
</evidence>
<name>A0ABD3SSX9_9STRA</name>
<dbReference type="PANTHER" id="PTHR10794">
    <property type="entry name" value="ABHYDROLASE DOMAIN-CONTAINING PROTEIN"/>
    <property type="match status" value="1"/>
</dbReference>
<comment type="similarity">
    <text evidence="1">Belongs to the AB hydrolase superfamily. AB hydrolase 4 family.</text>
</comment>
<dbReference type="SUPFAM" id="SSF53474">
    <property type="entry name" value="alpha/beta-Hydrolases"/>
    <property type="match status" value="1"/>
</dbReference>
<dbReference type="EMBL" id="JALLPB020000003">
    <property type="protein sequence ID" value="KAL3827506.1"/>
    <property type="molecule type" value="Genomic_DNA"/>
</dbReference>
<dbReference type="Gene3D" id="3.40.50.1820">
    <property type="entry name" value="alpha/beta hydrolase"/>
    <property type="match status" value="1"/>
</dbReference>
<sequence length="524" mass="58339">MQYAIYIAGLACSSILFTDALYVYEYGRDFGMSLFVSSSLLAIRRCYHSSHRRRRTTDIASAWATTTIAYQCAIALIILATLIAYLRSDHRHYAGGGAAVSCSTSHPGVDLPVIDAGLYHSRTNALVLSIIRHWPEHNRVYDVPSGVTPYLFNGDQRTGIPFVINDVEDQEYVRVWTRNSYDGEHLALDVAFPYSNYRVDDDAASTIDVVDEFRSRIAFVHDLEKPVYLLLHGLNGGSHEEYIKDMVKRRREEGSTVVVLIARGMMDTKLVTWNTFHGARTGDVDAAARALRDGLTSLAIAHDRKRRQILAGVGYSMALDAAMSISGGLDMRQQINARRSMRLWQPMLTFGLREDFILGKYGLHYKSRLEREQFFGLLRATSISALDLEAIVTYNSFDSLIHYYSEMSAMGDREPEFQLLGPTTESASSSNNNNWGRIGNVSTPLAVLQALDDPLVGWRTVGTIDLQGLADSGSGNVMLLLTKAGGHVGWPLGNNPAKHSWKWMNNAARDFVVAVDIARREVGQ</sequence>
<dbReference type="PANTHER" id="PTHR10794:SF63">
    <property type="entry name" value="ALPHA_BETA HYDROLASE 1, ISOFORM A"/>
    <property type="match status" value="1"/>
</dbReference>
<keyword evidence="2" id="KW-0812">Transmembrane</keyword>
<evidence type="ECO:0000256" key="1">
    <source>
        <dbReference type="ARBA" id="ARBA00010884"/>
    </source>
</evidence>
<keyword evidence="4" id="KW-1185">Reference proteome</keyword>
<evidence type="ECO:0000256" key="2">
    <source>
        <dbReference type="SAM" id="Phobius"/>
    </source>
</evidence>
<reference evidence="3 4" key="1">
    <citation type="submission" date="2024-10" db="EMBL/GenBank/DDBJ databases">
        <title>Updated reference genomes for cyclostephanoid diatoms.</title>
        <authorList>
            <person name="Roberts W.R."/>
            <person name="Alverson A.J."/>
        </authorList>
    </citation>
    <scope>NUCLEOTIDE SEQUENCE [LARGE SCALE GENOMIC DNA]</scope>
    <source>
        <strain evidence="3 4">AJA228-03</strain>
    </source>
</reference>
<organism evidence="3 4">
    <name type="scientific">Cyclostephanos tholiformis</name>
    <dbReference type="NCBI Taxonomy" id="382380"/>
    <lineage>
        <taxon>Eukaryota</taxon>
        <taxon>Sar</taxon>
        <taxon>Stramenopiles</taxon>
        <taxon>Ochrophyta</taxon>
        <taxon>Bacillariophyta</taxon>
        <taxon>Coscinodiscophyceae</taxon>
        <taxon>Thalassiosirophycidae</taxon>
        <taxon>Stephanodiscales</taxon>
        <taxon>Stephanodiscaceae</taxon>
        <taxon>Cyclostephanos</taxon>
    </lineage>
</organism>
<proteinExistence type="inferred from homology"/>
<gene>
    <name evidence="3" type="ORF">ACHAXA_003775</name>
</gene>
<comment type="caution">
    <text evidence="3">The sequence shown here is derived from an EMBL/GenBank/DDBJ whole genome shotgun (WGS) entry which is preliminary data.</text>
</comment>
<protein>
    <submittedName>
        <fullName evidence="3">Uncharacterized protein</fullName>
    </submittedName>
</protein>
<dbReference type="Proteomes" id="UP001530377">
    <property type="component" value="Unassembled WGS sequence"/>
</dbReference>
<dbReference type="InterPro" id="IPR050960">
    <property type="entry name" value="AB_hydrolase_4_sf"/>
</dbReference>
<dbReference type="InterPro" id="IPR029058">
    <property type="entry name" value="AB_hydrolase_fold"/>
</dbReference>
<feature type="transmembrane region" description="Helical" evidence="2">
    <location>
        <begin position="68"/>
        <end position="86"/>
    </location>
</feature>